<dbReference type="CDD" id="cd05120">
    <property type="entry name" value="APH_ChoK_like"/>
    <property type="match status" value="1"/>
</dbReference>
<dbReference type="InterPro" id="IPR011009">
    <property type="entry name" value="Kinase-like_dom_sf"/>
</dbReference>
<sequence length="334" mass="38912">MDFVRWFFALPDPTVDLSGLHISEQLVQRSLRRQRSPFWRAVNSARATLTLWYYALEGLWASFWHGANAIISVFYEIPLFWFFALLASLGRWVYVKYTHGRGEAATMQFAASRTSIPLPRVWFSFRHPLRRDCEVILMSRHTGTVLSDAWPRLSGEKKDIITDQLRGFISQLRSLPVPDGQTDICSVTGGPIRCFRLHADGTTGPFRDEAHMNQQLRHLHPLSDSRFPDIVRRAHSRKHPLVFTHNDFFPRNILINEDSGMVVAVLDWESAGWFPSHWEYCKCINWGTWNMEEEEWRTTYVPMMVPIFEEEAEADRALMYECDLGIYLSPYVHA</sequence>
<accession>A0A9W8JQ99</accession>
<evidence type="ECO:0000259" key="1">
    <source>
        <dbReference type="Pfam" id="PF01636"/>
    </source>
</evidence>
<name>A0A9W8JQ99_9AGAR</name>
<dbReference type="Pfam" id="PF01636">
    <property type="entry name" value="APH"/>
    <property type="match status" value="1"/>
</dbReference>
<comment type="caution">
    <text evidence="2">The sequence shown here is derived from an EMBL/GenBank/DDBJ whole genome shotgun (WGS) entry which is preliminary data.</text>
</comment>
<dbReference type="OrthoDB" id="8300194at2759"/>
<keyword evidence="3" id="KW-1185">Reference proteome</keyword>
<organism evidence="2 3">
    <name type="scientific">Agrocybe chaxingu</name>
    <dbReference type="NCBI Taxonomy" id="84603"/>
    <lineage>
        <taxon>Eukaryota</taxon>
        <taxon>Fungi</taxon>
        <taxon>Dikarya</taxon>
        <taxon>Basidiomycota</taxon>
        <taxon>Agaricomycotina</taxon>
        <taxon>Agaricomycetes</taxon>
        <taxon>Agaricomycetidae</taxon>
        <taxon>Agaricales</taxon>
        <taxon>Agaricineae</taxon>
        <taxon>Strophariaceae</taxon>
        <taxon>Agrocybe</taxon>
    </lineage>
</organism>
<proteinExistence type="predicted"/>
<dbReference type="PANTHER" id="PTHR21310:SF15">
    <property type="entry name" value="AMINOGLYCOSIDE PHOSPHOTRANSFERASE DOMAIN-CONTAINING PROTEIN"/>
    <property type="match status" value="1"/>
</dbReference>
<dbReference type="EMBL" id="JANKHO010002494">
    <property type="protein sequence ID" value="KAJ3491958.1"/>
    <property type="molecule type" value="Genomic_DNA"/>
</dbReference>
<gene>
    <name evidence="2" type="ORF">NLJ89_g11285</name>
</gene>
<feature type="domain" description="Aminoglycoside phosphotransferase" evidence="1">
    <location>
        <begin position="101"/>
        <end position="289"/>
    </location>
</feature>
<dbReference type="SUPFAM" id="SSF56112">
    <property type="entry name" value="Protein kinase-like (PK-like)"/>
    <property type="match status" value="1"/>
</dbReference>
<evidence type="ECO:0000313" key="2">
    <source>
        <dbReference type="EMBL" id="KAJ3491958.1"/>
    </source>
</evidence>
<dbReference type="Gene3D" id="3.90.1200.10">
    <property type="match status" value="1"/>
</dbReference>
<reference evidence="2" key="1">
    <citation type="submission" date="2022-07" db="EMBL/GenBank/DDBJ databases">
        <title>Genome Sequence of Agrocybe chaxingu.</title>
        <authorList>
            <person name="Buettner E."/>
        </authorList>
    </citation>
    <scope>NUCLEOTIDE SEQUENCE</scope>
    <source>
        <strain evidence="2">MP-N11</strain>
    </source>
</reference>
<dbReference type="PANTHER" id="PTHR21310">
    <property type="entry name" value="AMINOGLYCOSIDE PHOSPHOTRANSFERASE-RELATED-RELATED"/>
    <property type="match status" value="1"/>
</dbReference>
<protein>
    <recommendedName>
        <fullName evidence="1">Aminoglycoside phosphotransferase domain-containing protein</fullName>
    </recommendedName>
</protein>
<dbReference type="InterPro" id="IPR002575">
    <property type="entry name" value="Aminoglycoside_PTrfase"/>
</dbReference>
<dbReference type="InterPro" id="IPR051678">
    <property type="entry name" value="AGP_Transferase"/>
</dbReference>
<dbReference type="AlphaFoldDB" id="A0A9W8JQ99"/>
<evidence type="ECO:0000313" key="3">
    <source>
        <dbReference type="Proteomes" id="UP001148786"/>
    </source>
</evidence>
<dbReference type="Proteomes" id="UP001148786">
    <property type="component" value="Unassembled WGS sequence"/>
</dbReference>